<proteinExistence type="predicted"/>
<organism evidence="2 3">
    <name type="scientific">Thermophilibacter provencensis</name>
    <dbReference type="NCBI Taxonomy" id="1852386"/>
    <lineage>
        <taxon>Bacteria</taxon>
        <taxon>Bacillati</taxon>
        <taxon>Actinomycetota</taxon>
        <taxon>Coriobacteriia</taxon>
        <taxon>Coriobacteriales</taxon>
        <taxon>Atopobiaceae</taxon>
        <taxon>Thermophilibacter</taxon>
    </lineage>
</organism>
<dbReference type="RefSeq" id="WP_274958872.1">
    <property type="nucleotide sequence ID" value="NZ_DYWQ01000064.1"/>
</dbReference>
<dbReference type="InterPro" id="IPR038186">
    <property type="entry name" value="CHAD_dom_sf"/>
</dbReference>
<reference evidence="2" key="2">
    <citation type="submission" date="2021-09" db="EMBL/GenBank/DDBJ databases">
        <authorList>
            <person name="Gilroy R."/>
        </authorList>
    </citation>
    <scope>NUCLEOTIDE SEQUENCE</scope>
    <source>
        <strain evidence="2">CHK124-7917</strain>
    </source>
</reference>
<dbReference type="SMART" id="SM00880">
    <property type="entry name" value="CHAD"/>
    <property type="match status" value="1"/>
</dbReference>
<evidence type="ECO:0000313" key="3">
    <source>
        <dbReference type="Proteomes" id="UP000697330"/>
    </source>
</evidence>
<comment type="caution">
    <text evidence="2">The sequence shown here is derived from an EMBL/GenBank/DDBJ whole genome shotgun (WGS) entry which is preliminary data.</text>
</comment>
<evidence type="ECO:0000259" key="1">
    <source>
        <dbReference type="PROSITE" id="PS51708"/>
    </source>
</evidence>
<dbReference type="Pfam" id="PF05235">
    <property type="entry name" value="CHAD"/>
    <property type="match status" value="1"/>
</dbReference>
<reference evidence="2" key="1">
    <citation type="journal article" date="2021" name="PeerJ">
        <title>Extensive microbial diversity within the chicken gut microbiome revealed by metagenomics and culture.</title>
        <authorList>
            <person name="Gilroy R."/>
            <person name="Ravi A."/>
            <person name="Getino M."/>
            <person name="Pursley I."/>
            <person name="Horton D.L."/>
            <person name="Alikhan N.F."/>
            <person name="Baker D."/>
            <person name="Gharbi K."/>
            <person name="Hall N."/>
            <person name="Watson M."/>
            <person name="Adriaenssens E.M."/>
            <person name="Foster-Nyarko E."/>
            <person name="Jarju S."/>
            <person name="Secka A."/>
            <person name="Antonio M."/>
            <person name="Oren A."/>
            <person name="Chaudhuri R.R."/>
            <person name="La Ragione R."/>
            <person name="Hildebrand F."/>
            <person name="Pallen M.J."/>
        </authorList>
    </citation>
    <scope>NUCLEOTIDE SEQUENCE</scope>
    <source>
        <strain evidence="2">CHK124-7917</strain>
    </source>
</reference>
<dbReference type="PANTHER" id="PTHR39339:SF1">
    <property type="entry name" value="CHAD DOMAIN-CONTAINING PROTEIN"/>
    <property type="match status" value="1"/>
</dbReference>
<feature type="domain" description="CHAD" evidence="1">
    <location>
        <begin position="1"/>
        <end position="270"/>
    </location>
</feature>
<evidence type="ECO:0000313" key="2">
    <source>
        <dbReference type="EMBL" id="HJF44964.1"/>
    </source>
</evidence>
<sequence length="270" mass="31156">MGDVRKELARVLREGERTVERRLEAFLARPDDPETIHRLRISIRTLRSLLAFASPFLRRRRHRLLQDDLRSVVIETSRLREYDVLLRQVRALDVPYGELDEKIGELRELERNHVVDVMRGRHVRRALRRVRKAMERLPWRRRVRERGVTREDVRAAFDELVRSVDERYARVDRADADAVHTLRKRAKRVRYVGESFAELLGPDAVAEGARMKGVQDELGDICDARVNVAMAREFPTRGLSDEARHALEVLLAQNQALVDSFVSGSGAAAG</sequence>
<dbReference type="PANTHER" id="PTHR39339">
    <property type="entry name" value="SLR1444 PROTEIN"/>
    <property type="match status" value="1"/>
</dbReference>
<protein>
    <submittedName>
        <fullName evidence="2">CHAD domain-containing protein</fullName>
    </submittedName>
</protein>
<dbReference type="Gene3D" id="1.40.20.10">
    <property type="entry name" value="CHAD domain"/>
    <property type="match status" value="1"/>
</dbReference>
<accession>A0A921KL58</accession>
<dbReference type="InterPro" id="IPR007899">
    <property type="entry name" value="CHAD_dom"/>
</dbReference>
<dbReference type="Proteomes" id="UP000697330">
    <property type="component" value="Unassembled WGS sequence"/>
</dbReference>
<dbReference type="EMBL" id="DYWQ01000064">
    <property type="protein sequence ID" value="HJF44964.1"/>
    <property type="molecule type" value="Genomic_DNA"/>
</dbReference>
<name>A0A921KL58_9ACTN</name>
<dbReference type="PROSITE" id="PS51708">
    <property type="entry name" value="CHAD"/>
    <property type="match status" value="1"/>
</dbReference>
<dbReference type="AlphaFoldDB" id="A0A921KL58"/>
<gene>
    <name evidence="2" type="ORF">K8U72_04180</name>
</gene>